<protein>
    <submittedName>
        <fullName evidence="1">Type I-E CRISPR-associated protein Cas6/Cse3/CasE</fullName>
    </submittedName>
</protein>
<dbReference type="InterPro" id="IPR010179">
    <property type="entry name" value="CRISPR-assoc_prot_Cse3"/>
</dbReference>
<accession>A0A512PNG0</accession>
<dbReference type="RefSeq" id="WP_056982340.1">
    <property type="nucleotide sequence ID" value="NZ_BKAM01000031.1"/>
</dbReference>
<sequence length="226" mass="25438">MYLSRVEIDVNNRQKTKDLTHLGAFHNWVEQSFPAEVKAGKRRRHLWRIDPLNGKQYLLVLSEAAPDLTQLATYGVAGTAVTKSYDPFLASIQEGQVMQFRLTANPTYAIKQPGKKQPRIVPHVTIAQQRQWLVGKAEKSGFQLIEKEPVNNNEAADNRAFDVISRDWPVLRRKPDQGGRGGRLSRVTFEGFLRVADVTTFKQALINGIGREKAFGMGLMTVIPRG</sequence>
<dbReference type="AlphaFoldDB" id="A0A512PNG0"/>
<evidence type="ECO:0000313" key="2">
    <source>
        <dbReference type="Proteomes" id="UP000321569"/>
    </source>
</evidence>
<dbReference type="SUPFAM" id="SSF117987">
    <property type="entry name" value="CRISPR-associated protein"/>
    <property type="match status" value="2"/>
</dbReference>
<dbReference type="CDD" id="cd09727">
    <property type="entry name" value="Cas6_I-E"/>
    <property type="match status" value="1"/>
</dbReference>
<name>A0A512PNG0_9LACO</name>
<dbReference type="Pfam" id="PF08798">
    <property type="entry name" value="CRISPR_assoc"/>
    <property type="match status" value="1"/>
</dbReference>
<dbReference type="STRING" id="1423795.FD12_GL002557"/>
<dbReference type="EMBL" id="BKAM01000031">
    <property type="protein sequence ID" value="GEP72736.1"/>
    <property type="molecule type" value="Genomic_DNA"/>
</dbReference>
<evidence type="ECO:0000313" key="1">
    <source>
        <dbReference type="EMBL" id="GEP72736.1"/>
    </source>
</evidence>
<organism evidence="1 2">
    <name type="scientific">Lentilactobacillus rapi</name>
    <dbReference type="NCBI Taxonomy" id="481723"/>
    <lineage>
        <taxon>Bacteria</taxon>
        <taxon>Bacillati</taxon>
        <taxon>Bacillota</taxon>
        <taxon>Bacilli</taxon>
        <taxon>Lactobacillales</taxon>
        <taxon>Lactobacillaceae</taxon>
        <taxon>Lentilactobacillus</taxon>
    </lineage>
</organism>
<comment type="caution">
    <text evidence="1">The sequence shown here is derived from an EMBL/GenBank/DDBJ whole genome shotgun (WGS) entry which is preliminary data.</text>
</comment>
<dbReference type="Gene3D" id="3.30.70.1210">
    <property type="entry name" value="Crispr-associated protein, domain 2"/>
    <property type="match status" value="1"/>
</dbReference>
<reference evidence="1 2" key="1">
    <citation type="submission" date="2019-07" db="EMBL/GenBank/DDBJ databases">
        <title>Whole genome shotgun sequence of Lactobacillus rapi NBRC 109618.</title>
        <authorList>
            <person name="Hosoyama A."/>
            <person name="Uohara A."/>
            <person name="Ohji S."/>
            <person name="Ichikawa N."/>
        </authorList>
    </citation>
    <scope>NUCLEOTIDE SEQUENCE [LARGE SCALE GENOMIC DNA]</scope>
    <source>
        <strain evidence="1 2">NBRC 109618</strain>
    </source>
</reference>
<dbReference type="Proteomes" id="UP000321569">
    <property type="component" value="Unassembled WGS sequence"/>
</dbReference>
<dbReference type="NCBIfam" id="TIGR01907">
    <property type="entry name" value="casE_Cse3"/>
    <property type="match status" value="1"/>
</dbReference>
<proteinExistence type="predicted"/>
<dbReference type="OrthoDB" id="9795689at2"/>
<dbReference type="Gene3D" id="3.30.70.1200">
    <property type="entry name" value="Crispr-associated protein, domain 1"/>
    <property type="match status" value="1"/>
</dbReference>
<gene>
    <name evidence="1" type="ORF">LRA02_16040</name>
</gene>
<dbReference type="SMART" id="SM01101">
    <property type="entry name" value="CRISPR_assoc"/>
    <property type="match status" value="1"/>
</dbReference>